<dbReference type="EMBL" id="JALBCA010000071">
    <property type="protein sequence ID" value="KAI2384536.1"/>
    <property type="molecule type" value="Genomic_DNA"/>
</dbReference>
<gene>
    <name evidence="1" type="ORF">LOY88_004584</name>
</gene>
<proteinExistence type="predicted"/>
<organism evidence="1">
    <name type="scientific">Ophidiomyces ophidiicola</name>
    <dbReference type="NCBI Taxonomy" id="1387563"/>
    <lineage>
        <taxon>Eukaryota</taxon>
        <taxon>Fungi</taxon>
        <taxon>Dikarya</taxon>
        <taxon>Ascomycota</taxon>
        <taxon>Pezizomycotina</taxon>
        <taxon>Eurotiomycetes</taxon>
        <taxon>Eurotiomycetidae</taxon>
        <taxon>Onygenales</taxon>
        <taxon>Onygenaceae</taxon>
        <taxon>Ophidiomyces</taxon>
    </lineage>
</organism>
<protein>
    <submittedName>
        <fullName evidence="1">Uncharacterized protein</fullName>
    </submittedName>
</protein>
<name>A0ACB8UV32_9EURO</name>
<reference evidence="1" key="1">
    <citation type="journal article" date="2022" name="bioRxiv">
        <title>Population genetic analysis of Ophidiomyces ophidiicola, the causative agent of snake fungal disease, indicates recent introductions to the USA.</title>
        <authorList>
            <person name="Ladner J.T."/>
            <person name="Palmer J.M."/>
            <person name="Ettinger C.L."/>
            <person name="Stajich J.E."/>
            <person name="Farrell T.M."/>
            <person name="Glorioso B.M."/>
            <person name="Lawson B."/>
            <person name="Price S.J."/>
            <person name="Stengle A.G."/>
            <person name="Grear D.A."/>
            <person name="Lorch J.M."/>
        </authorList>
    </citation>
    <scope>NUCLEOTIDE SEQUENCE</scope>
    <source>
        <strain evidence="1">NWHC 24266-5</strain>
    </source>
</reference>
<sequence length="615" mass="69634">MADPLPPGFIDIPAAKRQQRGVVNVIGVVIDTLPPKKCAGSSYVSTFTLKSSDFTSEYWYGLKIRYFSDREACSPKPDVGDVLLLRGLHLTTYNDNVCGLSRATDNTPWAIFRKDPKISLRLSVIKPPGVSSKVSSIETACARSLSALFSDEAIKSTNSSHSPSTRSQSHSAKPKSGRFSLLKDANFNTFVDIVGQVVKTFSEYERYTLYVTDYTQNKNFFDYAQDSDGRDGDDFSYLSHSKRKWPGPYGRMTIQITLWEPHADFARKNIKEDDFVLLCNVHIKPGRGNAFMEGALHTDHQYADKICVHPVDFNAPDDNLTALVKRKQQYWKGLKTRLGKDTEKHRLPDNENSSNNAKRNKRQNKKKALKGDNQASVKPSSVIKRDELNSHIRANFIATPTRTIKQILENESHWNTGPDGIKYQLPFQNLKYRASIRVVDFFPPNLEDFAVQHNPELAILGDDSDLNHSDEEPTTNRQIWQWRFCLLVEDGGPNAHHPPGQRRERLKLFVADADAVFLLSLDAVNLRENPEVLAELREKLFILWGDLEERKSAYPDTFVVSDPGSINTKPFICCIKEYGVPLRSEASSEANEDGMDTSSLLGWEKRFRMFDTSIM</sequence>
<evidence type="ECO:0000313" key="1">
    <source>
        <dbReference type="EMBL" id="KAI2384536.1"/>
    </source>
</evidence>
<accession>A0ACB8UV32</accession>
<comment type="caution">
    <text evidence="1">The sequence shown here is derived from an EMBL/GenBank/DDBJ whole genome shotgun (WGS) entry which is preliminary data.</text>
</comment>